<proteinExistence type="predicted"/>
<protein>
    <submittedName>
        <fullName evidence="1">Uncharacterized protein</fullName>
    </submittedName>
</protein>
<sequence>MRFRRVRFMTVTLEVLRAYCLFGGDMIPRLELPCESVCEFYRGKDRDDLGVSGALQGPRVWTNVPVAMRVWKIFRPLVDLNRVHFNGWYAIPSDDLWFRAARTPKSMKAMVPSRLKTAKHLSKRQTSGRSGPVQGEFWKSVALEPRCICHRVHGGGWRSKYASSGTPSTTTKLLCTSCFPGRPLQTLKDERSALAASSIGYEELVFSEEYAKVFSI</sequence>
<evidence type="ECO:0000313" key="2">
    <source>
        <dbReference type="Proteomes" id="UP000800036"/>
    </source>
</evidence>
<dbReference type="Proteomes" id="UP000800036">
    <property type="component" value="Unassembled WGS sequence"/>
</dbReference>
<evidence type="ECO:0000313" key="1">
    <source>
        <dbReference type="EMBL" id="KAF1972549.1"/>
    </source>
</evidence>
<dbReference type="AlphaFoldDB" id="A0A6A5V8E5"/>
<organism evidence="1 2">
    <name type="scientific">Bimuria novae-zelandiae CBS 107.79</name>
    <dbReference type="NCBI Taxonomy" id="1447943"/>
    <lineage>
        <taxon>Eukaryota</taxon>
        <taxon>Fungi</taxon>
        <taxon>Dikarya</taxon>
        <taxon>Ascomycota</taxon>
        <taxon>Pezizomycotina</taxon>
        <taxon>Dothideomycetes</taxon>
        <taxon>Pleosporomycetidae</taxon>
        <taxon>Pleosporales</taxon>
        <taxon>Massarineae</taxon>
        <taxon>Didymosphaeriaceae</taxon>
        <taxon>Bimuria</taxon>
    </lineage>
</organism>
<reference evidence="1" key="1">
    <citation type="journal article" date="2020" name="Stud. Mycol.">
        <title>101 Dothideomycetes genomes: a test case for predicting lifestyles and emergence of pathogens.</title>
        <authorList>
            <person name="Haridas S."/>
            <person name="Albert R."/>
            <person name="Binder M."/>
            <person name="Bloem J."/>
            <person name="Labutti K."/>
            <person name="Salamov A."/>
            <person name="Andreopoulos B."/>
            <person name="Baker S."/>
            <person name="Barry K."/>
            <person name="Bills G."/>
            <person name="Bluhm B."/>
            <person name="Cannon C."/>
            <person name="Castanera R."/>
            <person name="Culley D."/>
            <person name="Daum C."/>
            <person name="Ezra D."/>
            <person name="Gonzalez J."/>
            <person name="Henrissat B."/>
            <person name="Kuo A."/>
            <person name="Liang C."/>
            <person name="Lipzen A."/>
            <person name="Lutzoni F."/>
            <person name="Magnuson J."/>
            <person name="Mondo S."/>
            <person name="Nolan M."/>
            <person name="Ohm R."/>
            <person name="Pangilinan J."/>
            <person name="Park H.-J."/>
            <person name="Ramirez L."/>
            <person name="Alfaro M."/>
            <person name="Sun H."/>
            <person name="Tritt A."/>
            <person name="Yoshinaga Y."/>
            <person name="Zwiers L.-H."/>
            <person name="Turgeon B."/>
            <person name="Goodwin S."/>
            <person name="Spatafora J."/>
            <person name="Crous P."/>
            <person name="Grigoriev I."/>
        </authorList>
    </citation>
    <scope>NUCLEOTIDE SEQUENCE</scope>
    <source>
        <strain evidence="1">CBS 107.79</strain>
    </source>
</reference>
<accession>A0A6A5V8E5</accession>
<gene>
    <name evidence="1" type="ORF">BU23DRAFT_569071</name>
</gene>
<dbReference type="EMBL" id="ML976686">
    <property type="protein sequence ID" value="KAF1972549.1"/>
    <property type="molecule type" value="Genomic_DNA"/>
</dbReference>
<name>A0A6A5V8E5_9PLEO</name>
<keyword evidence="2" id="KW-1185">Reference proteome</keyword>